<feature type="transmembrane region" description="Helical" evidence="1">
    <location>
        <begin position="87"/>
        <end position="106"/>
    </location>
</feature>
<evidence type="ECO:0000256" key="1">
    <source>
        <dbReference type="SAM" id="Phobius"/>
    </source>
</evidence>
<feature type="transmembrane region" description="Helical" evidence="1">
    <location>
        <begin position="35"/>
        <end position="60"/>
    </location>
</feature>
<comment type="caution">
    <text evidence="2">The sequence shown here is derived from an EMBL/GenBank/DDBJ whole genome shotgun (WGS) entry which is preliminary data.</text>
</comment>
<name>A0ABX9YQF7_9BURK</name>
<evidence type="ECO:0000313" key="3">
    <source>
        <dbReference type="Proteomes" id="UP000281098"/>
    </source>
</evidence>
<keyword evidence="1" id="KW-0472">Membrane</keyword>
<protein>
    <submittedName>
        <fullName evidence="2">Uncharacterized protein</fullName>
    </submittedName>
</protein>
<keyword evidence="1" id="KW-0812">Transmembrane</keyword>
<dbReference type="EMBL" id="QTPM01000012">
    <property type="protein sequence ID" value="RQY93787.1"/>
    <property type="molecule type" value="Genomic_DNA"/>
</dbReference>
<evidence type="ECO:0000313" key="2">
    <source>
        <dbReference type="EMBL" id="RQY93787.1"/>
    </source>
</evidence>
<gene>
    <name evidence="2" type="ORF">DF017_12170</name>
</gene>
<feature type="transmembrane region" description="Helical" evidence="1">
    <location>
        <begin position="153"/>
        <end position="173"/>
    </location>
</feature>
<keyword evidence="1" id="KW-1133">Transmembrane helix</keyword>
<organism evidence="2 3">
    <name type="scientific">Burkholderia stagnalis</name>
    <dbReference type="NCBI Taxonomy" id="1503054"/>
    <lineage>
        <taxon>Bacteria</taxon>
        <taxon>Pseudomonadati</taxon>
        <taxon>Pseudomonadota</taxon>
        <taxon>Betaproteobacteria</taxon>
        <taxon>Burkholderiales</taxon>
        <taxon>Burkholderiaceae</taxon>
        <taxon>Burkholderia</taxon>
        <taxon>Burkholderia cepacia complex</taxon>
    </lineage>
</organism>
<dbReference type="Proteomes" id="UP000281098">
    <property type="component" value="Unassembled WGS sequence"/>
</dbReference>
<keyword evidence="3" id="KW-1185">Reference proteome</keyword>
<proteinExistence type="predicted"/>
<reference evidence="2 3" key="1">
    <citation type="submission" date="2018-08" db="EMBL/GenBank/DDBJ databases">
        <title>Comparative analysis of Burkholderia isolates from Puerto Rico.</title>
        <authorList>
            <person name="Hall C."/>
            <person name="Sahl J."/>
            <person name="Wagner D."/>
        </authorList>
    </citation>
    <scope>NUCLEOTIDE SEQUENCE [LARGE SCALE GENOMIC DNA]</scope>
    <source>
        <strain evidence="2 3">Bp8966</strain>
    </source>
</reference>
<accession>A0ABX9YQF7</accession>
<dbReference type="RefSeq" id="WP_124759557.1">
    <property type="nucleotide sequence ID" value="NZ_QTPM01000012.1"/>
</dbReference>
<feature type="transmembrane region" description="Helical" evidence="1">
    <location>
        <begin position="126"/>
        <end position="146"/>
    </location>
</feature>
<sequence>MKKIGQITLCLSIFLAAALAPAVLTHLTSNAPGSPFASVVVVVQFVITAFTIVGLPFLLFRRLRPQVSPRTKGLAMGSWLQAHAERITGFVLLTAFITLSLLSMWAGDAYCAGTQGLGLFICHHVWASSIALFAALVFIAWIAAWIFGRTDSLVAAAAFVLSSLMAVVVYLWMTPLDVVEWFLNRLQRRR</sequence>